<evidence type="ECO:0000259" key="7">
    <source>
        <dbReference type="Pfam" id="PF00931"/>
    </source>
</evidence>
<protein>
    <submittedName>
        <fullName evidence="9">Disease resistance protein (CC-NBS-LRR)</fullName>
    </submittedName>
</protein>
<name>A0AAV8GUN2_9POAL</name>
<accession>A0AAV8GUN2</accession>
<evidence type="ECO:0000256" key="2">
    <source>
        <dbReference type="ARBA" id="ARBA00022614"/>
    </source>
</evidence>
<dbReference type="GO" id="GO:0005524">
    <property type="term" value="F:ATP binding"/>
    <property type="evidence" value="ECO:0007669"/>
    <property type="project" value="UniProtKB-KW"/>
</dbReference>
<evidence type="ECO:0000256" key="1">
    <source>
        <dbReference type="ARBA" id="ARBA00008894"/>
    </source>
</evidence>
<dbReference type="InterPro" id="IPR002182">
    <property type="entry name" value="NB-ARC"/>
</dbReference>
<feature type="domain" description="Disease resistance N-terminal" evidence="8">
    <location>
        <begin position="16"/>
        <end position="94"/>
    </location>
</feature>
<evidence type="ECO:0000259" key="8">
    <source>
        <dbReference type="Pfam" id="PF18052"/>
    </source>
</evidence>
<keyword evidence="3" id="KW-0677">Repeat</keyword>
<reference evidence="9" key="1">
    <citation type="submission" date="2022-08" db="EMBL/GenBank/DDBJ databases">
        <authorList>
            <person name="Marques A."/>
        </authorList>
    </citation>
    <scope>NUCLEOTIDE SEQUENCE</scope>
    <source>
        <strain evidence="9">RhyPub2mFocal</strain>
        <tissue evidence="9">Leaves</tissue>
    </source>
</reference>
<dbReference type="PANTHER" id="PTHR36766:SF36">
    <property type="entry name" value="AAA+ ATPASE DOMAIN-CONTAINING PROTEIN"/>
    <property type="match status" value="1"/>
</dbReference>
<comment type="caution">
    <text evidence="9">The sequence shown here is derived from an EMBL/GenBank/DDBJ whole genome shotgun (WGS) entry which is preliminary data.</text>
</comment>
<evidence type="ECO:0000256" key="3">
    <source>
        <dbReference type="ARBA" id="ARBA00022737"/>
    </source>
</evidence>
<dbReference type="GO" id="GO:0006952">
    <property type="term" value="P:defense response"/>
    <property type="evidence" value="ECO:0007669"/>
    <property type="project" value="UniProtKB-KW"/>
</dbReference>
<keyword evidence="6" id="KW-0067">ATP-binding</keyword>
<organism evidence="9 10">
    <name type="scientific">Rhynchospora pubera</name>
    <dbReference type="NCBI Taxonomy" id="906938"/>
    <lineage>
        <taxon>Eukaryota</taxon>
        <taxon>Viridiplantae</taxon>
        <taxon>Streptophyta</taxon>
        <taxon>Embryophyta</taxon>
        <taxon>Tracheophyta</taxon>
        <taxon>Spermatophyta</taxon>
        <taxon>Magnoliopsida</taxon>
        <taxon>Liliopsida</taxon>
        <taxon>Poales</taxon>
        <taxon>Cyperaceae</taxon>
        <taxon>Cyperoideae</taxon>
        <taxon>Rhynchosporeae</taxon>
        <taxon>Rhynchospora</taxon>
    </lineage>
</organism>
<keyword evidence="4" id="KW-0547">Nucleotide-binding</keyword>
<evidence type="ECO:0000313" key="10">
    <source>
        <dbReference type="Proteomes" id="UP001140206"/>
    </source>
</evidence>
<dbReference type="InterPro" id="IPR038005">
    <property type="entry name" value="RX-like_CC"/>
</dbReference>
<dbReference type="InterPro" id="IPR041118">
    <property type="entry name" value="Rx_N"/>
</dbReference>
<keyword evidence="5" id="KW-0611">Plant defense</keyword>
<dbReference type="Proteomes" id="UP001140206">
    <property type="component" value="Chromosome 1"/>
</dbReference>
<dbReference type="Gene3D" id="1.20.5.4130">
    <property type="match status" value="1"/>
</dbReference>
<dbReference type="Pfam" id="PF18052">
    <property type="entry name" value="Rx_N"/>
    <property type="match status" value="1"/>
</dbReference>
<evidence type="ECO:0000256" key="4">
    <source>
        <dbReference type="ARBA" id="ARBA00022741"/>
    </source>
</evidence>
<keyword evidence="2" id="KW-0433">Leucine-rich repeat</keyword>
<dbReference type="Pfam" id="PF00931">
    <property type="entry name" value="NB-ARC"/>
    <property type="match status" value="1"/>
</dbReference>
<dbReference type="EMBL" id="JAMFTS010000001">
    <property type="protein sequence ID" value="KAJ4806693.1"/>
    <property type="molecule type" value="Genomic_DNA"/>
</dbReference>
<evidence type="ECO:0000313" key="9">
    <source>
        <dbReference type="EMBL" id="KAJ4806693.1"/>
    </source>
</evidence>
<feature type="domain" description="NB-ARC" evidence="7">
    <location>
        <begin position="197"/>
        <end position="355"/>
    </location>
</feature>
<evidence type="ECO:0000256" key="6">
    <source>
        <dbReference type="ARBA" id="ARBA00022840"/>
    </source>
</evidence>
<dbReference type="PANTHER" id="PTHR36766">
    <property type="entry name" value="PLANT BROAD-SPECTRUM MILDEW RESISTANCE PROTEIN RPW8"/>
    <property type="match status" value="1"/>
</dbReference>
<dbReference type="SUPFAM" id="SSF52540">
    <property type="entry name" value="P-loop containing nucleoside triphosphate hydrolases"/>
    <property type="match status" value="1"/>
</dbReference>
<dbReference type="PRINTS" id="PR00364">
    <property type="entry name" value="DISEASERSIST"/>
</dbReference>
<dbReference type="InterPro" id="IPR027417">
    <property type="entry name" value="P-loop_NTPase"/>
</dbReference>
<dbReference type="AlphaFoldDB" id="A0AAV8GUN2"/>
<evidence type="ECO:0000256" key="5">
    <source>
        <dbReference type="ARBA" id="ARBA00022821"/>
    </source>
</evidence>
<dbReference type="CDD" id="cd14798">
    <property type="entry name" value="RX-CC_like"/>
    <property type="match status" value="1"/>
</dbReference>
<keyword evidence="10" id="KW-1185">Reference proteome</keyword>
<dbReference type="Gene3D" id="3.40.50.300">
    <property type="entry name" value="P-loop containing nucleotide triphosphate hydrolases"/>
    <property type="match status" value="1"/>
</dbReference>
<sequence length="399" mass="45152">MAMILDAFLRNFNSLVTKMMSDEVGMLLGIPGEIEKLGETVRDIQCVLSDAERKRNKNSAVERWLMQLKDVMYDADDLMDLCQIKAEDRRARYNHPSCSKFGCGINLLSCFHNPVFAHEVGKKIKELNSRLDKIAKKKSDLGLIELQHVVGQGQSNVNWRRSDISLKTDSSVILADIVGDKIEEDTELLVKWLTTEEMSVEENVKVFAVIGMAGIGKTTLAKMVFNETRIQEEFHLKIWACVSKDLKGVDLLKCIIREAGGRHDVAEERSELVPMLERLVRDKKFLLVLDDVWPESQNVWGELLRCAMIGGARGSRLLITTRDGNVARFMNATTTHYVEKLSDEDAWSLIIKQVAIDQIESEILNDVGLKLVKKCDGLPVATRYKSNRWSPSQEGQKRS</sequence>
<comment type="similarity">
    <text evidence="1">Belongs to the disease resistance NB-LRR family.</text>
</comment>
<proteinExistence type="inferred from homology"/>
<dbReference type="GO" id="GO:0043531">
    <property type="term" value="F:ADP binding"/>
    <property type="evidence" value="ECO:0007669"/>
    <property type="project" value="InterPro"/>
</dbReference>
<gene>
    <name evidence="9" type="ORF">LUZ62_019259</name>
</gene>